<gene>
    <name evidence="4" type="ORF">PHMEG_00023878</name>
</gene>
<comment type="caution">
    <text evidence="4">The sequence shown here is derived from an EMBL/GenBank/DDBJ whole genome shotgun (WGS) entry which is preliminary data.</text>
</comment>
<keyword evidence="2" id="KW-0479">Metal-binding</keyword>
<dbReference type="Pfam" id="PF13359">
    <property type="entry name" value="DDE_Tnp_4"/>
    <property type="match status" value="1"/>
</dbReference>
<dbReference type="STRING" id="4795.A0A225VFV8"/>
<dbReference type="Proteomes" id="UP000198211">
    <property type="component" value="Unassembled WGS sequence"/>
</dbReference>
<evidence type="ECO:0000259" key="3">
    <source>
        <dbReference type="Pfam" id="PF13359"/>
    </source>
</evidence>
<proteinExistence type="predicted"/>
<name>A0A225VFV8_9STRA</name>
<sequence>MLLRKSQLEEELQADQRFRGFLIYGDQAYGRTDVFASPFKGSRLTRAQATINASMAEVRTSVEWSYGQVVNYWSAVDFKRKMAVGQVPVEKLYKVAVILTNCITILRGGNNNSQYLDLDPPTLDEYFSVYN</sequence>
<protein>
    <recommendedName>
        <fullName evidence="3">DDE Tnp4 domain-containing protein</fullName>
    </recommendedName>
</protein>
<reference evidence="5" key="1">
    <citation type="submission" date="2017-03" db="EMBL/GenBank/DDBJ databases">
        <title>Phytopthora megakarya and P. palmivora, two closely related causual agents of cacao black pod achieved similar genome size and gene model numbers by different mechanisms.</title>
        <authorList>
            <person name="Ali S."/>
            <person name="Shao J."/>
            <person name="Larry D.J."/>
            <person name="Kronmiller B."/>
            <person name="Shen D."/>
            <person name="Strem M.D."/>
            <person name="Melnick R.L."/>
            <person name="Guiltinan M.J."/>
            <person name="Tyler B.M."/>
            <person name="Meinhardt L.W."/>
            <person name="Bailey B.A."/>
        </authorList>
    </citation>
    <scope>NUCLEOTIDE SEQUENCE [LARGE SCALE GENOMIC DNA]</scope>
    <source>
        <strain evidence="5">zdho120</strain>
    </source>
</reference>
<evidence type="ECO:0000256" key="2">
    <source>
        <dbReference type="ARBA" id="ARBA00022723"/>
    </source>
</evidence>
<feature type="domain" description="DDE Tnp4" evidence="3">
    <location>
        <begin position="2"/>
        <end position="101"/>
    </location>
</feature>
<accession>A0A225VFV8</accession>
<organism evidence="4 5">
    <name type="scientific">Phytophthora megakarya</name>
    <dbReference type="NCBI Taxonomy" id="4795"/>
    <lineage>
        <taxon>Eukaryota</taxon>
        <taxon>Sar</taxon>
        <taxon>Stramenopiles</taxon>
        <taxon>Oomycota</taxon>
        <taxon>Peronosporomycetes</taxon>
        <taxon>Peronosporales</taxon>
        <taxon>Peronosporaceae</taxon>
        <taxon>Phytophthora</taxon>
    </lineage>
</organism>
<dbReference type="GO" id="GO:0046872">
    <property type="term" value="F:metal ion binding"/>
    <property type="evidence" value="ECO:0007669"/>
    <property type="project" value="UniProtKB-KW"/>
</dbReference>
<comment type="cofactor">
    <cofactor evidence="1">
        <name>a divalent metal cation</name>
        <dbReference type="ChEBI" id="CHEBI:60240"/>
    </cofactor>
</comment>
<dbReference type="OrthoDB" id="95977at2759"/>
<keyword evidence="5" id="KW-1185">Reference proteome</keyword>
<dbReference type="EMBL" id="NBNE01005063">
    <property type="protein sequence ID" value="OWZ04245.1"/>
    <property type="molecule type" value="Genomic_DNA"/>
</dbReference>
<dbReference type="InterPro" id="IPR027806">
    <property type="entry name" value="HARBI1_dom"/>
</dbReference>
<evidence type="ECO:0000256" key="1">
    <source>
        <dbReference type="ARBA" id="ARBA00001968"/>
    </source>
</evidence>
<evidence type="ECO:0000313" key="4">
    <source>
        <dbReference type="EMBL" id="OWZ04245.1"/>
    </source>
</evidence>
<dbReference type="AlphaFoldDB" id="A0A225VFV8"/>
<evidence type="ECO:0000313" key="5">
    <source>
        <dbReference type="Proteomes" id="UP000198211"/>
    </source>
</evidence>